<reference evidence="2 3" key="1">
    <citation type="submission" date="2017-08" db="EMBL/GenBank/DDBJ databases">
        <title>Complete genome of Colwellia sp. NB097-1, a psychrophile bacterium ioslated from Bering Sea.</title>
        <authorList>
            <person name="Chen X."/>
        </authorList>
    </citation>
    <scope>NUCLEOTIDE SEQUENCE [LARGE SCALE GENOMIC DNA]</scope>
    <source>
        <strain evidence="2 3">NB097-1</strain>
    </source>
</reference>
<accession>A0A222G8W6</accession>
<evidence type="ECO:0000313" key="3">
    <source>
        <dbReference type="Proteomes" id="UP000202259"/>
    </source>
</evidence>
<protein>
    <submittedName>
        <fullName evidence="2">Uncharacterized protein</fullName>
    </submittedName>
</protein>
<evidence type="ECO:0000313" key="2">
    <source>
        <dbReference type="EMBL" id="ASP48329.1"/>
    </source>
</evidence>
<organism evidence="2 3">
    <name type="scientific">Cognaticolwellia beringensis</name>
    <dbReference type="NCBI Taxonomy" id="1967665"/>
    <lineage>
        <taxon>Bacteria</taxon>
        <taxon>Pseudomonadati</taxon>
        <taxon>Pseudomonadota</taxon>
        <taxon>Gammaproteobacteria</taxon>
        <taxon>Alteromonadales</taxon>
        <taxon>Colwelliaceae</taxon>
        <taxon>Cognaticolwellia</taxon>
    </lineage>
</organism>
<dbReference type="KEGG" id="cber:B5D82_11475"/>
<name>A0A222G8W6_9GAMM</name>
<dbReference type="EMBL" id="CP020465">
    <property type="protein sequence ID" value="ASP48329.1"/>
    <property type="molecule type" value="Genomic_DNA"/>
</dbReference>
<keyword evidence="1" id="KW-0472">Membrane</keyword>
<feature type="transmembrane region" description="Helical" evidence="1">
    <location>
        <begin position="6"/>
        <end position="25"/>
    </location>
</feature>
<sequence>MINYTYVGYYILFSLVLAAVAYFVLQTKSPKPLKDALFILLAMVFPPLALIIFLYTFFKTPK</sequence>
<keyword evidence="3" id="KW-1185">Reference proteome</keyword>
<evidence type="ECO:0000256" key="1">
    <source>
        <dbReference type="SAM" id="Phobius"/>
    </source>
</evidence>
<proteinExistence type="predicted"/>
<dbReference type="Proteomes" id="UP000202259">
    <property type="component" value="Chromosome"/>
</dbReference>
<dbReference type="AlphaFoldDB" id="A0A222G8W6"/>
<gene>
    <name evidence="2" type="ORF">B5D82_11475</name>
</gene>
<feature type="transmembrane region" description="Helical" evidence="1">
    <location>
        <begin position="37"/>
        <end position="58"/>
    </location>
</feature>
<keyword evidence="1" id="KW-0812">Transmembrane</keyword>
<keyword evidence="1" id="KW-1133">Transmembrane helix</keyword>